<organism evidence="13">
    <name type="scientific">Laccaria bicolor (strain S238N-H82 / ATCC MYA-4686)</name>
    <name type="common">Bicoloured deceiver</name>
    <name type="synonym">Laccaria laccata var. bicolor</name>
    <dbReference type="NCBI Taxonomy" id="486041"/>
    <lineage>
        <taxon>Eukaryota</taxon>
        <taxon>Fungi</taxon>
        <taxon>Dikarya</taxon>
        <taxon>Basidiomycota</taxon>
        <taxon>Agaricomycotina</taxon>
        <taxon>Agaricomycetes</taxon>
        <taxon>Agaricomycetidae</taxon>
        <taxon>Agaricales</taxon>
        <taxon>Agaricineae</taxon>
        <taxon>Hydnangiaceae</taxon>
        <taxon>Laccaria</taxon>
    </lineage>
</organism>
<dbReference type="SFLD" id="SFLDS00005">
    <property type="entry name" value="Isoprenoid_Synthase_Type_I"/>
    <property type="match status" value="1"/>
</dbReference>
<evidence type="ECO:0000256" key="2">
    <source>
        <dbReference type="ARBA" id="ARBA00006706"/>
    </source>
</evidence>
<dbReference type="GeneID" id="6085364"/>
<dbReference type="OrthoDB" id="6921389at2759"/>
<evidence type="ECO:0000256" key="6">
    <source>
        <dbReference type="ARBA" id="ARBA00032380"/>
    </source>
</evidence>
<dbReference type="Proteomes" id="UP000001194">
    <property type="component" value="Unassembled WGS sequence"/>
</dbReference>
<dbReference type="STRING" id="486041.B0E0J7"/>
<dbReference type="RefSeq" id="XP_001889705.1">
    <property type="nucleotide sequence ID" value="XM_001889670.1"/>
</dbReference>
<evidence type="ECO:0000256" key="3">
    <source>
        <dbReference type="ARBA" id="ARBA00022723"/>
    </source>
</evidence>
<dbReference type="PROSITE" id="PS00723">
    <property type="entry name" value="POLYPRENYL_SYNTHASE_1"/>
    <property type="match status" value="1"/>
</dbReference>
<dbReference type="GO" id="GO:0004659">
    <property type="term" value="F:prenyltransferase activity"/>
    <property type="evidence" value="ECO:0007669"/>
    <property type="project" value="InterPro"/>
</dbReference>
<proteinExistence type="inferred from homology"/>
<keyword evidence="4" id="KW-0460">Magnesium</keyword>
<accession>B0E0J7</accession>
<evidence type="ECO:0000313" key="13">
    <source>
        <dbReference type="Proteomes" id="UP000001194"/>
    </source>
</evidence>
<dbReference type="AlphaFoldDB" id="B0E0J7"/>
<evidence type="ECO:0000256" key="1">
    <source>
        <dbReference type="ARBA" id="ARBA00001946"/>
    </source>
</evidence>
<dbReference type="SUPFAM" id="SSF48576">
    <property type="entry name" value="Terpenoid synthases"/>
    <property type="match status" value="1"/>
</dbReference>
<dbReference type="CDD" id="cd00685">
    <property type="entry name" value="Trans_IPPS_HT"/>
    <property type="match status" value="1"/>
</dbReference>
<dbReference type="PROSITE" id="PS00444">
    <property type="entry name" value="POLYPRENYL_SYNTHASE_2"/>
    <property type="match status" value="1"/>
</dbReference>
<dbReference type="PANTHER" id="PTHR12001:SF44">
    <property type="entry name" value="GERANYLGERANYL PYROPHOSPHATE SYNTHASE"/>
    <property type="match status" value="1"/>
</dbReference>
<dbReference type="InterPro" id="IPR000092">
    <property type="entry name" value="Polyprenyl_synt"/>
</dbReference>
<reference evidence="12 13" key="1">
    <citation type="journal article" date="2008" name="Nature">
        <title>The genome of Laccaria bicolor provides insights into mycorrhizal symbiosis.</title>
        <authorList>
            <person name="Martin F."/>
            <person name="Aerts A."/>
            <person name="Ahren D."/>
            <person name="Brun A."/>
            <person name="Danchin E.G.J."/>
            <person name="Duchaussoy F."/>
            <person name="Gibon J."/>
            <person name="Kohler A."/>
            <person name="Lindquist E."/>
            <person name="Pereda V."/>
            <person name="Salamov A."/>
            <person name="Shapiro H.J."/>
            <person name="Wuyts J."/>
            <person name="Blaudez D."/>
            <person name="Buee M."/>
            <person name="Brokstein P."/>
            <person name="Canbaeck B."/>
            <person name="Cohen D."/>
            <person name="Courty P.E."/>
            <person name="Coutinho P.M."/>
            <person name="Delaruelle C."/>
            <person name="Detter J.C."/>
            <person name="Deveau A."/>
            <person name="DiFazio S."/>
            <person name="Duplessis S."/>
            <person name="Fraissinet-Tachet L."/>
            <person name="Lucic E."/>
            <person name="Frey-Klett P."/>
            <person name="Fourrey C."/>
            <person name="Feussner I."/>
            <person name="Gay G."/>
            <person name="Grimwood J."/>
            <person name="Hoegger P.J."/>
            <person name="Jain P."/>
            <person name="Kilaru S."/>
            <person name="Labbe J."/>
            <person name="Lin Y.C."/>
            <person name="Legue V."/>
            <person name="Le Tacon F."/>
            <person name="Marmeisse R."/>
            <person name="Melayah D."/>
            <person name="Montanini B."/>
            <person name="Muratet M."/>
            <person name="Nehls U."/>
            <person name="Niculita-Hirzel H."/>
            <person name="Oudot-Le Secq M.P."/>
            <person name="Peter M."/>
            <person name="Quesneville H."/>
            <person name="Rajashekar B."/>
            <person name="Reich M."/>
            <person name="Rouhier N."/>
            <person name="Schmutz J."/>
            <person name="Yin T."/>
            <person name="Chalot M."/>
            <person name="Henrissat B."/>
            <person name="Kuees U."/>
            <person name="Lucas S."/>
            <person name="Van de Peer Y."/>
            <person name="Podila G.K."/>
            <person name="Polle A."/>
            <person name="Pukkila P.J."/>
            <person name="Richardson P.M."/>
            <person name="Rouze P."/>
            <person name="Sanders I.R."/>
            <person name="Stajich J.E."/>
            <person name="Tunlid A."/>
            <person name="Tuskan G."/>
            <person name="Grigoriev I.V."/>
        </authorList>
    </citation>
    <scope>NUCLEOTIDE SEQUENCE [LARGE SCALE GENOMIC DNA]</scope>
    <source>
        <strain evidence="13">S238N-H82 / ATCC MYA-4686</strain>
    </source>
</reference>
<protein>
    <recommendedName>
        <fullName evidence="9">(2E,6E)-farnesyl diphosphate synthase</fullName>
    </recommendedName>
    <alternativeName>
        <fullName evidence="8">Dimethylallyltranstransferase</fullName>
    </alternativeName>
    <alternativeName>
        <fullName evidence="7">Farnesyl diphosphate synthase</fullName>
    </alternativeName>
    <alternativeName>
        <fullName evidence="5">Farnesyltranstransferase</fullName>
    </alternativeName>
    <alternativeName>
        <fullName evidence="10">Geranylgeranyl diphosphate synthase</fullName>
    </alternativeName>
    <alternativeName>
        <fullName evidence="6">Geranyltranstransferase</fullName>
    </alternativeName>
</protein>
<dbReference type="GO" id="GO:0008299">
    <property type="term" value="P:isoprenoid biosynthetic process"/>
    <property type="evidence" value="ECO:0007669"/>
    <property type="project" value="InterPro"/>
</dbReference>
<comment type="cofactor">
    <cofactor evidence="1">
        <name>Mg(2+)</name>
        <dbReference type="ChEBI" id="CHEBI:18420"/>
    </cofactor>
</comment>
<name>B0E0J7_LACBS</name>
<dbReference type="InterPro" id="IPR033749">
    <property type="entry name" value="Polyprenyl_synt_CS"/>
</dbReference>
<dbReference type="InParanoid" id="B0E0J7"/>
<evidence type="ECO:0000256" key="10">
    <source>
        <dbReference type="ARBA" id="ARBA00033096"/>
    </source>
</evidence>
<dbReference type="EMBL" id="DS547161">
    <property type="protein sequence ID" value="EDQ99594.1"/>
    <property type="molecule type" value="Genomic_DNA"/>
</dbReference>
<evidence type="ECO:0000256" key="8">
    <source>
        <dbReference type="ARBA" id="ARBA00032448"/>
    </source>
</evidence>
<dbReference type="InterPro" id="IPR008949">
    <property type="entry name" value="Isoprenoid_synthase_dom_sf"/>
</dbReference>
<keyword evidence="11" id="KW-0808">Transferase</keyword>
<evidence type="ECO:0000256" key="11">
    <source>
        <dbReference type="RuleBase" id="RU004466"/>
    </source>
</evidence>
<keyword evidence="13" id="KW-1185">Reference proteome</keyword>
<dbReference type="PANTHER" id="PTHR12001">
    <property type="entry name" value="GERANYLGERANYL PYROPHOSPHATE SYNTHASE"/>
    <property type="match status" value="1"/>
</dbReference>
<evidence type="ECO:0000256" key="9">
    <source>
        <dbReference type="ARBA" id="ARBA00032873"/>
    </source>
</evidence>
<evidence type="ECO:0000256" key="4">
    <source>
        <dbReference type="ARBA" id="ARBA00022842"/>
    </source>
</evidence>
<keyword evidence="3" id="KW-0479">Metal-binding</keyword>
<dbReference type="Pfam" id="PF00348">
    <property type="entry name" value="polyprenyl_synt"/>
    <property type="match status" value="1"/>
</dbReference>
<dbReference type="HOGENOM" id="CLU_014015_6_0_1"/>
<dbReference type="GO" id="GO:0046872">
    <property type="term" value="F:metal ion binding"/>
    <property type="evidence" value="ECO:0007669"/>
    <property type="project" value="UniProtKB-KW"/>
</dbReference>
<evidence type="ECO:0000256" key="5">
    <source>
        <dbReference type="ARBA" id="ARBA00032052"/>
    </source>
</evidence>
<evidence type="ECO:0000256" key="7">
    <source>
        <dbReference type="ARBA" id="ARBA00032424"/>
    </source>
</evidence>
<comment type="similarity">
    <text evidence="2 11">Belongs to the FPP/GGPP synthase family.</text>
</comment>
<evidence type="ECO:0000313" key="12">
    <source>
        <dbReference type="EMBL" id="EDQ99594.1"/>
    </source>
</evidence>
<dbReference type="Gene3D" id="1.10.600.10">
    <property type="entry name" value="Farnesyl Diphosphate Synthase"/>
    <property type="match status" value="1"/>
</dbReference>
<gene>
    <name evidence="12" type="ORF">LACBIDRAFT_256060</name>
</gene>
<dbReference type="KEGG" id="lbc:LACBIDRAFT_256060"/>
<sequence>MSKYDTILDTLSAKPTWSAQNESAILEPFTFITSNPGKEIRGKLIEAFNTWLNVPTDTLLVITKVVNMLHAASLMVDDIEDDSQLRRGKPVAHKIYGIPQTINTANYVYFLAYQELFALRNNPTTSPPRKDLDALVTEELLSLHRGQGLEILWRDSLQCPSEEEYISMVNNKTGGLLRMGVKIMMACGTTNIGVDYVPLVNLIGVFFQIRDDLMNLQSTEYTSNKGFAEDLTEGKFSFPVVHGIHADTSNRQILNVLQKRPTTPTLKVHTISYLKDHTKSFEYTLSVLKILEAKTRAEIARLGGNAGLDRIVDLLHVDETNFAQR</sequence>